<sequence length="63" mass="7010">MGCGLMEEGRCEAGEVGQLEFGKFLSRDVEFYPHLSPKTGISIDLNLHLNPRLKRPTAYRCGA</sequence>
<dbReference type="Proteomes" id="UP000319976">
    <property type="component" value="Chromosome"/>
</dbReference>
<evidence type="ECO:0000313" key="2">
    <source>
        <dbReference type="Proteomes" id="UP000319976"/>
    </source>
</evidence>
<dbReference type="KEGG" id="chya:V22_01360"/>
<evidence type="ECO:0000313" key="1">
    <source>
        <dbReference type="EMBL" id="QDT62938.1"/>
    </source>
</evidence>
<gene>
    <name evidence="1" type="ORF">V22_01360</name>
</gene>
<protein>
    <submittedName>
        <fullName evidence="1">Uncharacterized protein</fullName>
    </submittedName>
</protein>
<name>A0A517T3I1_9PLAN</name>
<keyword evidence="2" id="KW-1185">Reference proteome</keyword>
<dbReference type="AlphaFoldDB" id="A0A517T3I1"/>
<accession>A0A517T3I1</accession>
<reference evidence="1 2" key="1">
    <citation type="submission" date="2019-02" db="EMBL/GenBank/DDBJ databases">
        <title>Deep-cultivation of Planctomycetes and their phenomic and genomic characterization uncovers novel biology.</title>
        <authorList>
            <person name="Wiegand S."/>
            <person name="Jogler M."/>
            <person name="Boedeker C."/>
            <person name="Pinto D."/>
            <person name="Vollmers J."/>
            <person name="Rivas-Marin E."/>
            <person name="Kohn T."/>
            <person name="Peeters S.H."/>
            <person name="Heuer A."/>
            <person name="Rast P."/>
            <person name="Oberbeckmann S."/>
            <person name="Bunk B."/>
            <person name="Jeske O."/>
            <person name="Meyerdierks A."/>
            <person name="Storesund J.E."/>
            <person name="Kallscheuer N."/>
            <person name="Luecker S."/>
            <person name="Lage O.M."/>
            <person name="Pohl T."/>
            <person name="Merkel B.J."/>
            <person name="Hornburger P."/>
            <person name="Mueller R.-W."/>
            <person name="Bruemmer F."/>
            <person name="Labrenz M."/>
            <person name="Spormann A.M."/>
            <person name="Op den Camp H."/>
            <person name="Overmann J."/>
            <person name="Amann R."/>
            <person name="Jetten M.S.M."/>
            <person name="Mascher T."/>
            <person name="Medema M.H."/>
            <person name="Devos D.P."/>
            <person name="Kaster A.-K."/>
            <person name="Ovreas L."/>
            <person name="Rohde M."/>
            <person name="Galperin M.Y."/>
            <person name="Jogler C."/>
        </authorList>
    </citation>
    <scope>NUCLEOTIDE SEQUENCE [LARGE SCALE GENOMIC DNA]</scope>
    <source>
        <strain evidence="1 2">V22</strain>
    </source>
</reference>
<dbReference type="EMBL" id="CP036316">
    <property type="protein sequence ID" value="QDT62938.1"/>
    <property type="molecule type" value="Genomic_DNA"/>
</dbReference>
<proteinExistence type="predicted"/>
<organism evidence="1 2">
    <name type="scientific">Calycomorphotria hydatis</name>
    <dbReference type="NCBI Taxonomy" id="2528027"/>
    <lineage>
        <taxon>Bacteria</taxon>
        <taxon>Pseudomonadati</taxon>
        <taxon>Planctomycetota</taxon>
        <taxon>Planctomycetia</taxon>
        <taxon>Planctomycetales</taxon>
        <taxon>Planctomycetaceae</taxon>
        <taxon>Calycomorphotria</taxon>
    </lineage>
</organism>